<protein>
    <submittedName>
        <fullName evidence="3">Uncharacterized protein</fullName>
    </submittedName>
</protein>
<feature type="coiled-coil region" evidence="1">
    <location>
        <begin position="212"/>
        <end position="250"/>
    </location>
</feature>
<evidence type="ECO:0000313" key="3">
    <source>
        <dbReference type="EMBL" id="OAJ44303.1"/>
    </source>
</evidence>
<feature type="coiled-coil region" evidence="1">
    <location>
        <begin position="686"/>
        <end position="796"/>
    </location>
</feature>
<feature type="compositionally biased region" description="Polar residues" evidence="2">
    <location>
        <begin position="889"/>
        <end position="898"/>
    </location>
</feature>
<evidence type="ECO:0000313" key="4">
    <source>
        <dbReference type="Proteomes" id="UP000077115"/>
    </source>
</evidence>
<keyword evidence="1" id="KW-0175">Coiled coil</keyword>
<feature type="coiled-coil region" evidence="1">
    <location>
        <begin position="365"/>
        <end position="448"/>
    </location>
</feature>
<feature type="region of interest" description="Disordered" evidence="2">
    <location>
        <begin position="877"/>
        <end position="914"/>
    </location>
</feature>
<evidence type="ECO:0000256" key="2">
    <source>
        <dbReference type="SAM" id="MobiDB-lite"/>
    </source>
</evidence>
<evidence type="ECO:0000256" key="1">
    <source>
        <dbReference type="SAM" id="Coils"/>
    </source>
</evidence>
<feature type="coiled-coil region" evidence="1">
    <location>
        <begin position="489"/>
        <end position="636"/>
    </location>
</feature>
<dbReference type="VEuPathDB" id="FungiDB:BDEG_27548"/>
<sequence length="914" mass="102998">MDTISSTCPVYQCAIEISANICELKTTLDSIHQEHDSALMEIQTKLDQSIHHHDTLKKTHEEAAIEFSEQNTLSLKLIEKLQSRQEDDGILFEDAQKKLADLQAEHASCTVFIEDLQNQTKLKDEALASFKSMLLSTLSESDFATLSAFTEYSVEFFTTITNILQKMFTESHNGPHFAEQSQNIKEQQETISKLYMHISELEKCEAATKTDLENTQNGIAALKQQFDEAELILEQNRDELQEKTNQLLERDKTITLLQTALDTALICDLETQSEKAELRLREVLANEELLLERTATSDLALEDLQSTIKKFGSRFQMPKADLIAQFTTALQLAQESIEENDVTTEASKKLVKSLNDTLESRDQLVSELNDKLESVQLLLKESQIRADTLYQENVAMLSLQEQQAFDATTAKHSIDQLEQQISKLQADLQSGSDQVQALQQELAILQQHTAIPKQSTEVQCDIIDWDQSQEAVLQSESYKNEMEKQLLIVSSLQEKIQHLDKELQSMISVHAAQDEKFALEISTMTVEYKQCITDLEAAKEESKQQKLTLEDANQKLSKLEDKVQQSESELDLSKSLIERANEDLAKRDAQELLLKSEHARMSAELNTIKNQLNDTSDEKEKLVQELTVQLESNQKQLSSTILLLENAKSELACMKLEHAVKVTENTTLCKENMALEKQIQASTSQCLVYEQNAAKTRAQCDQLQSEIKQHLEKLGFNSEALAKQNSQINELNQALDQSTKLIISLRDKSKSQAKELSIETTHTSTDEKVKELEQQLNTLKEQYNELERAHQTLSDESAGRVSTICTLKNQILRLETRCSLFKAHLKQVSNVSSSSDASLTVSGTTTDTLTRKRIRPGIDAGLTRFNTTVDESRAAIAAEAHSQPGIKPNFSQPQSSSTDADDSHSPKKYKTTFS</sequence>
<dbReference type="AlphaFoldDB" id="A0A177WW58"/>
<dbReference type="Proteomes" id="UP000077115">
    <property type="component" value="Unassembled WGS sequence"/>
</dbReference>
<accession>A0A177WW58</accession>
<reference evidence="3 4" key="2">
    <citation type="submission" date="2016-05" db="EMBL/GenBank/DDBJ databases">
        <title>Lineage-specific infection strategies underlie the spectrum of fungal disease in amphibians.</title>
        <authorList>
            <person name="Cuomo C.A."/>
            <person name="Farrer R.A."/>
            <person name="James T."/>
            <person name="Longcore J."/>
            <person name="Birren B."/>
        </authorList>
    </citation>
    <scope>NUCLEOTIDE SEQUENCE [LARGE SCALE GENOMIC DNA]</scope>
    <source>
        <strain evidence="3 4">JEL423</strain>
    </source>
</reference>
<organism evidence="3 4">
    <name type="scientific">Batrachochytrium dendrobatidis (strain JEL423)</name>
    <dbReference type="NCBI Taxonomy" id="403673"/>
    <lineage>
        <taxon>Eukaryota</taxon>
        <taxon>Fungi</taxon>
        <taxon>Fungi incertae sedis</taxon>
        <taxon>Chytridiomycota</taxon>
        <taxon>Chytridiomycota incertae sedis</taxon>
        <taxon>Chytridiomycetes</taxon>
        <taxon>Rhizophydiales</taxon>
        <taxon>Rhizophydiales incertae sedis</taxon>
        <taxon>Batrachochytrium</taxon>
    </lineage>
</organism>
<dbReference type="STRING" id="403673.A0A177WW58"/>
<name>A0A177WW58_BATDL</name>
<proteinExistence type="predicted"/>
<reference evidence="3 4" key="1">
    <citation type="submission" date="2006-10" db="EMBL/GenBank/DDBJ databases">
        <title>The Genome Sequence of Batrachochytrium dendrobatidis JEL423.</title>
        <authorList>
            <consortium name="The Broad Institute Genome Sequencing Platform"/>
            <person name="Birren B."/>
            <person name="Lander E."/>
            <person name="Galagan J."/>
            <person name="Cuomo C."/>
            <person name="Devon K."/>
            <person name="Jaffe D."/>
            <person name="Butler J."/>
            <person name="Alvarez P."/>
            <person name="Gnerre S."/>
            <person name="Grabherr M."/>
            <person name="Kleber M."/>
            <person name="Mauceli E."/>
            <person name="Brockman W."/>
            <person name="Young S."/>
            <person name="LaButti K."/>
            <person name="Sykes S."/>
            <person name="DeCaprio D."/>
            <person name="Crawford M."/>
            <person name="Koehrsen M."/>
            <person name="Engels R."/>
            <person name="Montgomery P."/>
            <person name="Pearson M."/>
            <person name="Howarth C."/>
            <person name="Larson L."/>
            <person name="White J."/>
            <person name="O'Leary S."/>
            <person name="Kodira C."/>
            <person name="Zeng Q."/>
            <person name="Yandava C."/>
            <person name="Alvarado L."/>
            <person name="Longcore J."/>
            <person name="James T."/>
        </authorList>
    </citation>
    <scope>NUCLEOTIDE SEQUENCE [LARGE SCALE GENOMIC DNA]</scope>
    <source>
        <strain evidence="3 4">JEL423</strain>
    </source>
</reference>
<dbReference type="EMBL" id="DS022312">
    <property type="protein sequence ID" value="OAJ44303.1"/>
    <property type="molecule type" value="Genomic_DNA"/>
</dbReference>
<gene>
    <name evidence="3" type="ORF">BDEG_27548</name>
</gene>